<gene>
    <name evidence="2" type="ORF">E2C01_005664</name>
</gene>
<evidence type="ECO:0000313" key="3">
    <source>
        <dbReference type="Proteomes" id="UP000324222"/>
    </source>
</evidence>
<accession>A0A5B7CSZ6</accession>
<sequence>MLGVKKVDPERRIRLVEGIGGGGHPEARRRKKDSCCFPPAGHPVRTSLYPPTSLGRGGGVELVRGTVEGAQDPKNSCATWVGITTRTAAVTSAERSQRVGGRNDAVGTRRGAPDSASPATSVHPRFSPRYHSIYLSS</sequence>
<comment type="caution">
    <text evidence="2">The sequence shown here is derived from an EMBL/GenBank/DDBJ whole genome shotgun (WGS) entry which is preliminary data.</text>
</comment>
<dbReference type="Proteomes" id="UP000324222">
    <property type="component" value="Unassembled WGS sequence"/>
</dbReference>
<reference evidence="2 3" key="1">
    <citation type="submission" date="2019-05" db="EMBL/GenBank/DDBJ databases">
        <title>Another draft genome of Portunus trituberculatus and its Hox gene families provides insights of decapod evolution.</title>
        <authorList>
            <person name="Jeong J.-H."/>
            <person name="Song I."/>
            <person name="Kim S."/>
            <person name="Choi T."/>
            <person name="Kim D."/>
            <person name="Ryu S."/>
            <person name="Kim W."/>
        </authorList>
    </citation>
    <scope>NUCLEOTIDE SEQUENCE [LARGE SCALE GENOMIC DNA]</scope>
    <source>
        <tissue evidence="2">Muscle</tissue>
    </source>
</reference>
<proteinExistence type="predicted"/>
<dbReference type="EMBL" id="VSRR010000247">
    <property type="protein sequence ID" value="MPC12947.1"/>
    <property type="molecule type" value="Genomic_DNA"/>
</dbReference>
<protein>
    <submittedName>
        <fullName evidence="2">Uncharacterized protein</fullName>
    </submittedName>
</protein>
<name>A0A5B7CSZ6_PORTR</name>
<dbReference type="AlphaFoldDB" id="A0A5B7CSZ6"/>
<feature type="region of interest" description="Disordered" evidence="1">
    <location>
        <begin position="89"/>
        <end position="127"/>
    </location>
</feature>
<evidence type="ECO:0000313" key="2">
    <source>
        <dbReference type="EMBL" id="MPC12947.1"/>
    </source>
</evidence>
<feature type="region of interest" description="Disordered" evidence="1">
    <location>
        <begin position="17"/>
        <end position="57"/>
    </location>
</feature>
<keyword evidence="3" id="KW-1185">Reference proteome</keyword>
<evidence type="ECO:0000256" key="1">
    <source>
        <dbReference type="SAM" id="MobiDB-lite"/>
    </source>
</evidence>
<organism evidence="2 3">
    <name type="scientific">Portunus trituberculatus</name>
    <name type="common">Swimming crab</name>
    <name type="synonym">Neptunus trituberculatus</name>
    <dbReference type="NCBI Taxonomy" id="210409"/>
    <lineage>
        <taxon>Eukaryota</taxon>
        <taxon>Metazoa</taxon>
        <taxon>Ecdysozoa</taxon>
        <taxon>Arthropoda</taxon>
        <taxon>Crustacea</taxon>
        <taxon>Multicrustacea</taxon>
        <taxon>Malacostraca</taxon>
        <taxon>Eumalacostraca</taxon>
        <taxon>Eucarida</taxon>
        <taxon>Decapoda</taxon>
        <taxon>Pleocyemata</taxon>
        <taxon>Brachyura</taxon>
        <taxon>Eubrachyura</taxon>
        <taxon>Portunoidea</taxon>
        <taxon>Portunidae</taxon>
        <taxon>Portuninae</taxon>
        <taxon>Portunus</taxon>
    </lineage>
</organism>